<keyword evidence="2" id="KW-1185">Reference proteome</keyword>
<reference evidence="1 2" key="1">
    <citation type="submission" date="2021-03" db="EMBL/GenBank/DDBJ databases">
        <title>Sequencing the genomes of 1000 actinobacteria strains.</title>
        <authorList>
            <person name="Klenk H.-P."/>
        </authorList>
    </citation>
    <scope>NUCLEOTIDE SEQUENCE [LARGE SCALE GENOMIC DNA]</scope>
    <source>
        <strain evidence="1 2">DSM 16005</strain>
    </source>
</reference>
<evidence type="ECO:0000313" key="1">
    <source>
        <dbReference type="EMBL" id="MBP2412301.1"/>
    </source>
</evidence>
<dbReference type="Proteomes" id="UP000711614">
    <property type="component" value="Unassembled WGS sequence"/>
</dbReference>
<protein>
    <recommendedName>
        <fullName evidence="3">Lumazine-binding protein</fullName>
    </recommendedName>
</protein>
<accession>A0ABS4YU22</accession>
<dbReference type="EMBL" id="JAGIOI010000001">
    <property type="protein sequence ID" value="MBP2412301.1"/>
    <property type="molecule type" value="Genomic_DNA"/>
</dbReference>
<dbReference type="RefSeq" id="WP_209678180.1">
    <property type="nucleotide sequence ID" value="NZ_JAGIOI010000001.1"/>
</dbReference>
<proteinExistence type="predicted"/>
<evidence type="ECO:0000313" key="2">
    <source>
        <dbReference type="Proteomes" id="UP000711614"/>
    </source>
</evidence>
<evidence type="ECO:0008006" key="3">
    <source>
        <dbReference type="Google" id="ProtNLM"/>
    </source>
</evidence>
<gene>
    <name evidence="1" type="ORF">JOF48_001100</name>
</gene>
<comment type="caution">
    <text evidence="1">The sequence shown here is derived from an EMBL/GenBank/DDBJ whole genome shotgun (WGS) entry which is preliminary data.</text>
</comment>
<name>A0ABS4YU22_9MICC</name>
<organism evidence="1 2">
    <name type="scientific">Arthrobacter stackebrandtii</name>
    <dbReference type="NCBI Taxonomy" id="272161"/>
    <lineage>
        <taxon>Bacteria</taxon>
        <taxon>Bacillati</taxon>
        <taxon>Actinomycetota</taxon>
        <taxon>Actinomycetes</taxon>
        <taxon>Micrococcales</taxon>
        <taxon>Micrococcaceae</taxon>
        <taxon>Arthrobacter</taxon>
    </lineage>
</organism>
<sequence length="153" mass="15747">MKILPTAGNRTPLILLGITVLLVVLALVLVLTRAGGATVDPRSPEGVVQSYVASLLAGDHEQAAALLTAQATSDCPTGANPGQADVRVALLSTKLTGSGAQVLVSITETRVRGPFGLGESGYEDSFALVKRQDSWAIDAAPWPLLACTDQGVN</sequence>